<evidence type="ECO:0000313" key="2">
    <source>
        <dbReference type="EMBL" id="RJF80577.1"/>
    </source>
</evidence>
<keyword evidence="1" id="KW-0732">Signal</keyword>
<dbReference type="SUPFAM" id="SSF55961">
    <property type="entry name" value="Bet v1-like"/>
    <property type="match status" value="1"/>
</dbReference>
<dbReference type="InterPro" id="IPR023393">
    <property type="entry name" value="START-like_dom_sf"/>
</dbReference>
<protein>
    <submittedName>
        <fullName evidence="2">SRPBCC family protein</fullName>
    </submittedName>
</protein>
<dbReference type="Gene3D" id="3.30.530.20">
    <property type="match status" value="1"/>
</dbReference>
<dbReference type="PANTHER" id="PTHR39332">
    <property type="entry name" value="BLL4707 PROTEIN"/>
    <property type="match status" value="1"/>
</dbReference>
<comment type="caution">
    <text evidence="2">The sequence shown here is derived from an EMBL/GenBank/DDBJ whole genome shotgun (WGS) entry which is preliminary data.</text>
</comment>
<evidence type="ECO:0000313" key="3">
    <source>
        <dbReference type="Proteomes" id="UP000284605"/>
    </source>
</evidence>
<feature type="chain" id="PRO_5019290110" evidence="1">
    <location>
        <begin position="23"/>
        <end position="162"/>
    </location>
</feature>
<dbReference type="CDD" id="cd07821">
    <property type="entry name" value="PYR_PYL_RCAR_like"/>
    <property type="match status" value="1"/>
</dbReference>
<dbReference type="OrthoDB" id="1364128at2"/>
<sequence>MRNLSLCAGAALALLVGGQALAAENSNRVEAKATPDQAWALIGDFCGIKNWHPAIATCELSEMDGAKIRTLTAKDGAKFVEKLVKWDDAGRSYTYAILESPLPVEKYVSTLKVEEDDEPGKVAIIWSSSFEPKGVSETDARKVVADIYVAGLLALKNTLKGK</sequence>
<evidence type="ECO:0000256" key="1">
    <source>
        <dbReference type="SAM" id="SignalP"/>
    </source>
</evidence>
<gene>
    <name evidence="2" type="ORF">D3874_26005</name>
</gene>
<dbReference type="RefSeq" id="WP_119782629.1">
    <property type="nucleotide sequence ID" value="NZ_QYUK01000016.1"/>
</dbReference>
<dbReference type="InterPro" id="IPR019587">
    <property type="entry name" value="Polyketide_cyclase/dehydratase"/>
</dbReference>
<accession>A0A418VTV4</accession>
<organism evidence="2 3">
    <name type="scientific">Oleomonas cavernae</name>
    <dbReference type="NCBI Taxonomy" id="2320859"/>
    <lineage>
        <taxon>Bacteria</taxon>
        <taxon>Pseudomonadati</taxon>
        <taxon>Pseudomonadota</taxon>
        <taxon>Alphaproteobacteria</taxon>
        <taxon>Acetobacterales</taxon>
        <taxon>Acetobacteraceae</taxon>
        <taxon>Oleomonas</taxon>
    </lineage>
</organism>
<reference evidence="2 3" key="1">
    <citation type="submission" date="2018-09" db="EMBL/GenBank/DDBJ databases">
        <authorList>
            <person name="Zhu H."/>
        </authorList>
    </citation>
    <scope>NUCLEOTIDE SEQUENCE [LARGE SCALE GENOMIC DNA]</scope>
    <source>
        <strain evidence="2 3">K1W22B-8</strain>
    </source>
</reference>
<proteinExistence type="predicted"/>
<dbReference type="AlphaFoldDB" id="A0A418VTV4"/>
<dbReference type="PANTHER" id="PTHR39332:SF7">
    <property type="entry name" value="SRPBCC FAMILY PROTEIN"/>
    <property type="match status" value="1"/>
</dbReference>
<keyword evidence="3" id="KW-1185">Reference proteome</keyword>
<dbReference type="Pfam" id="PF10604">
    <property type="entry name" value="Polyketide_cyc2"/>
    <property type="match status" value="1"/>
</dbReference>
<feature type="signal peptide" evidence="1">
    <location>
        <begin position="1"/>
        <end position="22"/>
    </location>
</feature>
<dbReference type="EMBL" id="QYUK01000016">
    <property type="protein sequence ID" value="RJF80577.1"/>
    <property type="molecule type" value="Genomic_DNA"/>
</dbReference>
<dbReference type="Proteomes" id="UP000284605">
    <property type="component" value="Unassembled WGS sequence"/>
</dbReference>
<name>A0A418VTV4_9PROT</name>